<protein>
    <submittedName>
        <fullName evidence="1">Uncharacterized protein</fullName>
    </submittedName>
</protein>
<gene>
    <name evidence="1" type="ORF">S12H4_57259</name>
</gene>
<dbReference type="EMBL" id="BARW01036996">
    <property type="protein sequence ID" value="GAJ22002.1"/>
    <property type="molecule type" value="Genomic_DNA"/>
</dbReference>
<reference evidence="1" key="1">
    <citation type="journal article" date="2014" name="Front. Microbiol.">
        <title>High frequency of phylogenetically diverse reductive dehalogenase-homologous genes in deep subseafloor sedimentary metagenomes.</title>
        <authorList>
            <person name="Kawai M."/>
            <person name="Futagami T."/>
            <person name="Toyoda A."/>
            <person name="Takaki Y."/>
            <person name="Nishi S."/>
            <person name="Hori S."/>
            <person name="Arai W."/>
            <person name="Tsubouchi T."/>
            <person name="Morono Y."/>
            <person name="Uchiyama I."/>
            <person name="Ito T."/>
            <person name="Fujiyama A."/>
            <person name="Inagaki F."/>
            <person name="Takami H."/>
        </authorList>
    </citation>
    <scope>NUCLEOTIDE SEQUENCE</scope>
    <source>
        <strain evidence="1">Expedition CK06-06</strain>
    </source>
</reference>
<name>X1VPK6_9ZZZZ</name>
<dbReference type="AlphaFoldDB" id="X1VPK6"/>
<evidence type="ECO:0000313" key="1">
    <source>
        <dbReference type="EMBL" id="GAJ22002.1"/>
    </source>
</evidence>
<accession>X1VPK6</accession>
<organism evidence="1">
    <name type="scientific">marine sediment metagenome</name>
    <dbReference type="NCBI Taxonomy" id="412755"/>
    <lineage>
        <taxon>unclassified sequences</taxon>
        <taxon>metagenomes</taxon>
        <taxon>ecological metagenomes</taxon>
    </lineage>
</organism>
<proteinExistence type="predicted"/>
<feature type="non-terminal residue" evidence="1">
    <location>
        <position position="1"/>
    </location>
</feature>
<comment type="caution">
    <text evidence="1">The sequence shown here is derived from an EMBL/GenBank/DDBJ whole genome shotgun (WGS) entry which is preliminary data.</text>
</comment>
<sequence>DYPYLSSSANQIFDITVGIAASSAMSASSPISQQEKKINIYNQMAQVLAGHDHTGSIQLFDEDGNILAGGTKLRECYFFNFARLLSKDEIKKGSFSMELGNAVAFATANNTRLTITDAGAQNDFRVNSPAGEYGILSASAGEPAGVTSGLCGLIYYQAGIAVVTASVFRNVAKSDGKAEYNPTVVIYETGSSSVLFLT</sequence>